<organism evidence="6 7">
    <name type="scientific">Basilea psittacipulmonis DSM 24701</name>
    <dbReference type="NCBI Taxonomy" id="1072685"/>
    <lineage>
        <taxon>Bacteria</taxon>
        <taxon>Pseudomonadati</taxon>
        <taxon>Pseudomonadota</taxon>
        <taxon>Betaproteobacteria</taxon>
        <taxon>Burkholderiales</taxon>
        <taxon>Alcaligenaceae</taxon>
        <taxon>Basilea</taxon>
    </lineage>
</organism>
<name>A0A077DDJ1_9BURK</name>
<dbReference type="SUPFAM" id="SSF47144">
    <property type="entry name" value="HSC20 (HSCB), C-terminal oligomerisation domain"/>
    <property type="match status" value="1"/>
</dbReference>
<dbReference type="eggNOG" id="COG1076">
    <property type="taxonomic scope" value="Bacteria"/>
</dbReference>
<accession>A0A077DDJ1</accession>
<dbReference type="GO" id="GO:0051087">
    <property type="term" value="F:protein-folding chaperone binding"/>
    <property type="evidence" value="ECO:0007669"/>
    <property type="project" value="InterPro"/>
</dbReference>
<dbReference type="SUPFAM" id="SSF46565">
    <property type="entry name" value="Chaperone J-domain"/>
    <property type="match status" value="1"/>
</dbReference>
<dbReference type="STRING" id="1072685.IX83_04640"/>
<evidence type="ECO:0000313" key="6">
    <source>
        <dbReference type="EMBL" id="AIL32689.1"/>
    </source>
</evidence>
<dbReference type="PROSITE" id="PS50076">
    <property type="entry name" value="DNAJ_2"/>
    <property type="match status" value="1"/>
</dbReference>
<dbReference type="HOGENOM" id="CLU_068529_2_1_4"/>
<dbReference type="AlphaFoldDB" id="A0A077DDJ1"/>
<dbReference type="EMBL" id="CP009238">
    <property type="protein sequence ID" value="AIL32689.1"/>
    <property type="molecule type" value="Genomic_DNA"/>
</dbReference>
<evidence type="ECO:0000259" key="5">
    <source>
        <dbReference type="PROSITE" id="PS50076"/>
    </source>
</evidence>
<feature type="domain" description="J" evidence="5">
    <location>
        <begin position="3"/>
        <end position="75"/>
    </location>
</feature>
<dbReference type="CDD" id="cd06257">
    <property type="entry name" value="DnaJ"/>
    <property type="match status" value="1"/>
</dbReference>
<dbReference type="NCBIfam" id="TIGR00714">
    <property type="entry name" value="hscB"/>
    <property type="match status" value="1"/>
</dbReference>
<evidence type="ECO:0000256" key="4">
    <source>
        <dbReference type="HAMAP-Rule" id="MF_00682"/>
    </source>
</evidence>
<dbReference type="InterPro" id="IPR004640">
    <property type="entry name" value="HscB"/>
</dbReference>
<dbReference type="GO" id="GO:0051259">
    <property type="term" value="P:protein complex oligomerization"/>
    <property type="evidence" value="ECO:0007669"/>
    <property type="project" value="InterPro"/>
</dbReference>
<reference evidence="6 7" key="1">
    <citation type="journal article" date="2014" name="BMC Genomics">
        <title>A genomic perspective on a new bacterial genus and species from the Alcaligenaceae family, Basilea psittacipulmonis.</title>
        <authorList>
            <person name="Whiteson K.L."/>
            <person name="Hernandez D."/>
            <person name="Lazarevic V."/>
            <person name="Gaia N."/>
            <person name="Farinelli L."/>
            <person name="Francois P."/>
            <person name="Pilo P."/>
            <person name="Frey J."/>
            <person name="Schrenzel J."/>
        </authorList>
    </citation>
    <scope>NUCLEOTIDE SEQUENCE [LARGE SCALE GENOMIC DNA]</scope>
    <source>
        <strain evidence="6 7">DSM 24701</strain>
    </source>
</reference>
<dbReference type="Pfam" id="PF00226">
    <property type="entry name" value="DnaJ"/>
    <property type="match status" value="1"/>
</dbReference>
<dbReference type="RefSeq" id="WP_038499695.1">
    <property type="nucleotide sequence ID" value="NZ_AFWK01000017.1"/>
</dbReference>
<comment type="subunit">
    <text evidence="4">Interacts with HscA and stimulates its ATPase activity.</text>
</comment>
<dbReference type="Gene3D" id="1.10.287.110">
    <property type="entry name" value="DnaJ domain"/>
    <property type="match status" value="1"/>
</dbReference>
<dbReference type="PANTHER" id="PTHR14021:SF15">
    <property type="entry name" value="IRON-SULFUR CLUSTER CO-CHAPERONE PROTEIN HSCB"/>
    <property type="match status" value="1"/>
</dbReference>
<dbReference type="InterPro" id="IPR001623">
    <property type="entry name" value="DnaJ_domain"/>
</dbReference>
<dbReference type="KEGG" id="bpsi:IX83_04640"/>
<dbReference type="SMART" id="SM00271">
    <property type="entry name" value="DnaJ"/>
    <property type="match status" value="1"/>
</dbReference>
<dbReference type="OrthoDB" id="287587at2"/>
<dbReference type="GO" id="GO:0044571">
    <property type="term" value="P:[2Fe-2S] cluster assembly"/>
    <property type="evidence" value="ECO:0007669"/>
    <property type="project" value="InterPro"/>
</dbReference>
<comment type="function">
    <text evidence="3 4">Co-chaperone involved in the maturation of iron-sulfur cluster-containing proteins. Seems to help targeting proteins to be folded toward HscA.</text>
</comment>
<evidence type="ECO:0000256" key="3">
    <source>
        <dbReference type="ARBA" id="ARBA00025596"/>
    </source>
</evidence>
<protein>
    <recommendedName>
        <fullName evidence="4">Co-chaperone protein HscB homolog</fullName>
    </recommendedName>
</protein>
<comment type="similarity">
    <text evidence="1 4">Belongs to the HscB family.</text>
</comment>
<dbReference type="Gene3D" id="1.20.1280.20">
    <property type="entry name" value="HscB, C-terminal domain"/>
    <property type="match status" value="1"/>
</dbReference>
<dbReference type="GO" id="GO:1990230">
    <property type="term" value="C:iron-sulfur cluster transfer complex"/>
    <property type="evidence" value="ECO:0007669"/>
    <property type="project" value="TreeGrafter"/>
</dbReference>
<proteinExistence type="inferred from homology"/>
<evidence type="ECO:0000256" key="1">
    <source>
        <dbReference type="ARBA" id="ARBA00010476"/>
    </source>
</evidence>
<dbReference type="InterPro" id="IPR036386">
    <property type="entry name" value="HscB_C_sf"/>
</dbReference>
<dbReference type="InterPro" id="IPR009073">
    <property type="entry name" value="HscB_oligo_C"/>
</dbReference>
<dbReference type="Pfam" id="PF07743">
    <property type="entry name" value="HSCB_C"/>
    <property type="match status" value="1"/>
</dbReference>
<keyword evidence="2 4" id="KW-0143">Chaperone</keyword>
<dbReference type="InterPro" id="IPR036869">
    <property type="entry name" value="J_dom_sf"/>
</dbReference>
<sequence length="162" mass="18829">MDNYFELLGIPQRFELSLEDLDQRWKTASAKVHPDRFAWASAAEKKTAMVWATRINDAYQTLKDPIKRASYLCQLHGVEIESETNTAMSPEFLMKQMQLRESIDMARSNPQAMQALKSDLNKDWHQLIQQLANALDQEKDFVRGATLVREGMFLQKVFKEFN</sequence>
<dbReference type="GO" id="GO:0001671">
    <property type="term" value="F:ATPase activator activity"/>
    <property type="evidence" value="ECO:0007669"/>
    <property type="project" value="InterPro"/>
</dbReference>
<keyword evidence="7" id="KW-1185">Reference proteome</keyword>
<dbReference type="Proteomes" id="UP000028945">
    <property type="component" value="Chromosome"/>
</dbReference>
<gene>
    <name evidence="4" type="primary">hscB</name>
    <name evidence="6" type="ORF">IX83_04640</name>
</gene>
<evidence type="ECO:0000256" key="2">
    <source>
        <dbReference type="ARBA" id="ARBA00023186"/>
    </source>
</evidence>
<dbReference type="HAMAP" id="MF_00682">
    <property type="entry name" value="HscB"/>
    <property type="match status" value="1"/>
</dbReference>
<dbReference type="PANTHER" id="PTHR14021">
    <property type="entry name" value="IRON-SULFUR CLUSTER CO-CHAPERONE PROTEIN HSCB"/>
    <property type="match status" value="1"/>
</dbReference>
<evidence type="ECO:0000313" key="7">
    <source>
        <dbReference type="Proteomes" id="UP000028945"/>
    </source>
</evidence>
<dbReference type="GO" id="GO:0006457">
    <property type="term" value="P:protein folding"/>
    <property type="evidence" value="ECO:0007669"/>
    <property type="project" value="UniProtKB-UniRule"/>
</dbReference>